<dbReference type="GO" id="GO:0032259">
    <property type="term" value="P:methylation"/>
    <property type="evidence" value="ECO:0007669"/>
    <property type="project" value="UniProtKB-KW"/>
</dbReference>
<dbReference type="GO" id="GO:0009307">
    <property type="term" value="P:DNA restriction-modification system"/>
    <property type="evidence" value="ECO:0007669"/>
    <property type="project" value="UniProtKB-KW"/>
</dbReference>
<dbReference type="PANTHER" id="PTHR10629">
    <property type="entry name" value="CYTOSINE-SPECIFIC METHYLTRANSFERASE"/>
    <property type="match status" value="1"/>
</dbReference>
<evidence type="ECO:0000256" key="1">
    <source>
        <dbReference type="ARBA" id="ARBA00011975"/>
    </source>
</evidence>
<reference evidence="7 8" key="1">
    <citation type="submission" date="2018-09" db="EMBL/GenBank/DDBJ databases">
        <authorList>
            <person name="Zhu H."/>
        </authorList>
    </citation>
    <scope>NUCLEOTIDE SEQUENCE [LARGE SCALE GENOMIC DNA]</scope>
    <source>
        <strain evidence="7 8">K2W22B-5</strain>
    </source>
</reference>
<evidence type="ECO:0000256" key="5">
    <source>
        <dbReference type="ARBA" id="ARBA00022747"/>
    </source>
</evidence>
<dbReference type="GO" id="GO:0044027">
    <property type="term" value="P:negative regulation of gene expression via chromosomal CpG island methylation"/>
    <property type="evidence" value="ECO:0007669"/>
    <property type="project" value="TreeGrafter"/>
</dbReference>
<evidence type="ECO:0000256" key="3">
    <source>
        <dbReference type="ARBA" id="ARBA00022679"/>
    </source>
</evidence>
<organism evidence="7 8">
    <name type="scientific">Azospirillum cavernae</name>
    <dbReference type="NCBI Taxonomy" id="2320860"/>
    <lineage>
        <taxon>Bacteria</taxon>
        <taxon>Pseudomonadati</taxon>
        <taxon>Pseudomonadota</taxon>
        <taxon>Alphaproteobacteria</taxon>
        <taxon>Rhodospirillales</taxon>
        <taxon>Azospirillaceae</taxon>
        <taxon>Azospirillum</taxon>
    </lineage>
</organism>
<keyword evidence="2 7" id="KW-0489">Methyltransferase</keyword>
<evidence type="ECO:0000256" key="6">
    <source>
        <dbReference type="ARBA" id="ARBA00047422"/>
    </source>
</evidence>
<dbReference type="Gene3D" id="3.40.50.150">
    <property type="entry name" value="Vaccinia Virus protein VP39"/>
    <property type="match status" value="1"/>
</dbReference>
<evidence type="ECO:0000313" key="8">
    <source>
        <dbReference type="Proteomes" id="UP000283458"/>
    </source>
</evidence>
<dbReference type="EMBL" id="QYUL01000002">
    <property type="protein sequence ID" value="RJF80911.1"/>
    <property type="molecule type" value="Genomic_DNA"/>
</dbReference>
<dbReference type="AlphaFoldDB" id="A0A418VUS6"/>
<evidence type="ECO:0000256" key="2">
    <source>
        <dbReference type="ARBA" id="ARBA00022603"/>
    </source>
</evidence>
<comment type="catalytic activity">
    <reaction evidence="6">
        <text>a 2'-deoxycytidine in DNA + S-adenosyl-L-methionine = a 5-methyl-2'-deoxycytidine in DNA + S-adenosyl-L-homocysteine + H(+)</text>
        <dbReference type="Rhea" id="RHEA:13681"/>
        <dbReference type="Rhea" id="RHEA-COMP:11369"/>
        <dbReference type="Rhea" id="RHEA-COMP:11370"/>
        <dbReference type="ChEBI" id="CHEBI:15378"/>
        <dbReference type="ChEBI" id="CHEBI:57856"/>
        <dbReference type="ChEBI" id="CHEBI:59789"/>
        <dbReference type="ChEBI" id="CHEBI:85452"/>
        <dbReference type="ChEBI" id="CHEBI:85454"/>
        <dbReference type="EC" id="2.1.1.37"/>
    </reaction>
</comment>
<keyword evidence="3 7" id="KW-0808">Transferase</keyword>
<dbReference type="GO" id="GO:0003886">
    <property type="term" value="F:DNA (cytosine-5-)-methyltransferase activity"/>
    <property type="evidence" value="ECO:0007669"/>
    <property type="project" value="UniProtKB-EC"/>
</dbReference>
<dbReference type="Gene3D" id="3.90.120.10">
    <property type="entry name" value="DNA Methylase, subunit A, domain 2"/>
    <property type="match status" value="1"/>
</dbReference>
<gene>
    <name evidence="7" type="ORF">D3877_11785</name>
</gene>
<dbReference type="GO" id="GO:0003677">
    <property type="term" value="F:DNA binding"/>
    <property type="evidence" value="ECO:0007669"/>
    <property type="project" value="TreeGrafter"/>
</dbReference>
<name>A0A418VUS6_9PROT</name>
<proteinExistence type="predicted"/>
<keyword evidence="5" id="KW-0680">Restriction system</keyword>
<evidence type="ECO:0000256" key="4">
    <source>
        <dbReference type="ARBA" id="ARBA00022691"/>
    </source>
</evidence>
<protein>
    <recommendedName>
        <fullName evidence="1">DNA (cytosine-5-)-methyltransferase</fullName>
        <ecNumber evidence="1">2.1.1.37</ecNumber>
    </recommendedName>
</protein>
<dbReference type="SUPFAM" id="SSF53335">
    <property type="entry name" value="S-adenosyl-L-methionine-dependent methyltransferases"/>
    <property type="match status" value="1"/>
</dbReference>
<dbReference type="PANTHER" id="PTHR10629:SF52">
    <property type="entry name" value="DNA (CYTOSINE-5)-METHYLTRANSFERASE 1"/>
    <property type="match status" value="1"/>
</dbReference>
<dbReference type="InterPro" id="IPR001525">
    <property type="entry name" value="C5_MeTfrase"/>
</dbReference>
<dbReference type="Pfam" id="PF00145">
    <property type="entry name" value="DNA_methylase"/>
    <property type="match status" value="2"/>
</dbReference>
<dbReference type="EC" id="2.1.1.37" evidence="1"/>
<evidence type="ECO:0000313" key="7">
    <source>
        <dbReference type="EMBL" id="RJF80911.1"/>
    </source>
</evidence>
<sequence>MDGLLFELPPTRSRRTPFREASNDEIIVVGFAGGGGTCEGIKMALGRSPDEALNHNEDAVSMHAVNHPDTRHWCQNIWQAEPALVADGRPIGFAWFSPDCTHFSKAKGGVPRKKHIRDLAWIVVAYAKLPKRIRPRVIMVENVEEFLTWGPLRDDGHPDADQKGETFRAWVAELRRLGYRVEWRVSRASQYGAPTIRKRLAVIARCDGRPIIWPEPSHGAPDDPEVLAGRLQPYRTAANDVIDWSIPCPSIFLTKEEARVLRVKRPLEANTMRRIFAGLKRYVIDHAKPFIIPVTHHGGDSRAHAINEPLRTVTTANGGEFAVVAPYLATMRNAEKPFNGADQPTHTVTAAGAGLTLVVPWMVQQNTGVVGHHVDGPTSTILNTGSHQMLAAASLMKLYGTCRDGLHPDQPMPTVTAGGGHVAEIRAFLTKYYGEGGQDQDCRGPLHTIPTKARFGLVTVHGDPYQIVDIGMRMLTPRELFRAQGFPNSYIIDCGHDGRSFSKAAQIGMCGNSVSPPWAAAHIAANVPEMARADTAFLPTQAAE</sequence>
<dbReference type="InterPro" id="IPR029063">
    <property type="entry name" value="SAM-dependent_MTases_sf"/>
</dbReference>
<dbReference type="OrthoDB" id="9813719at2"/>
<comment type="caution">
    <text evidence="7">The sequence shown here is derived from an EMBL/GenBank/DDBJ whole genome shotgun (WGS) entry which is preliminary data.</text>
</comment>
<dbReference type="PRINTS" id="PR00105">
    <property type="entry name" value="C5METTRFRASE"/>
</dbReference>
<dbReference type="InterPro" id="IPR050390">
    <property type="entry name" value="C5-Methyltransferase"/>
</dbReference>
<keyword evidence="4" id="KW-0949">S-adenosyl-L-methionine</keyword>
<dbReference type="RefSeq" id="WP_119831002.1">
    <property type="nucleotide sequence ID" value="NZ_QYUL01000002.1"/>
</dbReference>
<accession>A0A418VUS6</accession>
<keyword evidence="8" id="KW-1185">Reference proteome</keyword>
<dbReference type="Proteomes" id="UP000283458">
    <property type="component" value="Unassembled WGS sequence"/>
</dbReference>